<dbReference type="Gene3D" id="3.40.10.10">
    <property type="entry name" value="DNA Methylphosphotriester Repair Domain"/>
    <property type="match status" value="1"/>
</dbReference>
<dbReference type="GO" id="GO:0006307">
    <property type="term" value="P:DNA alkylation repair"/>
    <property type="evidence" value="ECO:0007669"/>
    <property type="project" value="UniProtKB-ARBA"/>
</dbReference>
<keyword evidence="14" id="KW-1185">Reference proteome</keyword>
<reference evidence="14" key="2">
    <citation type="submission" date="2014-05" db="EMBL/GenBank/DDBJ databases">
        <title>Draft genome sequence of Virgibacillus massiliensis Vm-5.</title>
        <authorList>
            <person name="Khelaifia S."/>
            <person name="Croce O."/>
            <person name="Lagier J.C."/>
            <person name="Raoult D."/>
        </authorList>
    </citation>
    <scope>NUCLEOTIDE SEQUENCE [LARGE SCALE GENOMIC DNA]</scope>
    <source>
        <strain evidence="14">Vm-5</strain>
    </source>
</reference>
<evidence type="ECO:0000256" key="2">
    <source>
        <dbReference type="ARBA" id="ARBA00022603"/>
    </source>
</evidence>
<evidence type="ECO:0000256" key="1">
    <source>
        <dbReference type="ARBA" id="ARBA00001947"/>
    </source>
</evidence>
<evidence type="ECO:0000256" key="10">
    <source>
        <dbReference type="ARBA" id="ARBA00023163"/>
    </source>
</evidence>
<keyword evidence="11" id="KW-0234">DNA repair</keyword>
<keyword evidence="2 13" id="KW-0489">Methyltransferase</keyword>
<dbReference type="PANTHER" id="PTHR43280:SF2">
    <property type="entry name" value="HTH-TYPE TRANSCRIPTIONAL REGULATOR EXSA"/>
    <property type="match status" value="1"/>
</dbReference>
<name>A0A024QHC7_9BACI</name>
<dbReference type="AlphaFoldDB" id="A0A024QHC7"/>
<dbReference type="SUPFAM" id="SSF46689">
    <property type="entry name" value="Homeodomain-like"/>
    <property type="match status" value="2"/>
</dbReference>
<dbReference type="Pfam" id="PF02805">
    <property type="entry name" value="Ada_Zn_binding"/>
    <property type="match status" value="1"/>
</dbReference>
<dbReference type="GO" id="GO:0032259">
    <property type="term" value="P:methylation"/>
    <property type="evidence" value="ECO:0007669"/>
    <property type="project" value="UniProtKB-KW"/>
</dbReference>
<evidence type="ECO:0000256" key="3">
    <source>
        <dbReference type="ARBA" id="ARBA00022679"/>
    </source>
</evidence>
<keyword evidence="3 13" id="KW-0808">Transferase</keyword>
<protein>
    <submittedName>
        <fullName evidence="13">Methylphosphotriester-DNA--protein-cysteine S-methyltransferase</fullName>
    </submittedName>
</protein>
<dbReference type="PANTHER" id="PTHR43280">
    <property type="entry name" value="ARAC-FAMILY TRANSCRIPTIONAL REGULATOR"/>
    <property type="match status" value="1"/>
</dbReference>
<comment type="caution">
    <text evidence="13">The sequence shown here is derived from an EMBL/GenBank/DDBJ whole genome shotgun (WGS) entry which is preliminary data.</text>
</comment>
<evidence type="ECO:0000259" key="12">
    <source>
        <dbReference type="PROSITE" id="PS01124"/>
    </source>
</evidence>
<keyword evidence="7" id="KW-0805">Transcription regulation</keyword>
<dbReference type="Proteomes" id="UP000028875">
    <property type="component" value="Unassembled WGS sequence"/>
</dbReference>
<dbReference type="InterPro" id="IPR035451">
    <property type="entry name" value="Ada-like_dom_sf"/>
</dbReference>
<evidence type="ECO:0000256" key="9">
    <source>
        <dbReference type="ARBA" id="ARBA00023159"/>
    </source>
</evidence>
<evidence type="ECO:0000313" key="13">
    <source>
        <dbReference type="EMBL" id="CDQ41600.1"/>
    </source>
</evidence>
<dbReference type="PROSITE" id="PS01124">
    <property type="entry name" value="HTH_ARAC_FAMILY_2"/>
    <property type="match status" value="1"/>
</dbReference>
<dbReference type="Pfam" id="PF12833">
    <property type="entry name" value="HTH_18"/>
    <property type="match status" value="1"/>
</dbReference>
<dbReference type="SMART" id="SM00342">
    <property type="entry name" value="HTH_ARAC"/>
    <property type="match status" value="1"/>
</dbReference>
<organism evidence="13 14">
    <name type="scientific">Virgibacillus massiliensis</name>
    <dbReference type="NCBI Taxonomy" id="1462526"/>
    <lineage>
        <taxon>Bacteria</taxon>
        <taxon>Bacillati</taxon>
        <taxon>Bacillota</taxon>
        <taxon>Bacilli</taxon>
        <taxon>Bacillales</taxon>
        <taxon>Bacillaceae</taxon>
        <taxon>Virgibacillus</taxon>
    </lineage>
</organism>
<dbReference type="GO" id="GO:0008168">
    <property type="term" value="F:methyltransferase activity"/>
    <property type="evidence" value="ECO:0007669"/>
    <property type="project" value="UniProtKB-KW"/>
</dbReference>
<evidence type="ECO:0000256" key="7">
    <source>
        <dbReference type="ARBA" id="ARBA00023015"/>
    </source>
</evidence>
<evidence type="ECO:0000313" key="14">
    <source>
        <dbReference type="Proteomes" id="UP000028875"/>
    </source>
</evidence>
<evidence type="ECO:0000256" key="4">
    <source>
        <dbReference type="ARBA" id="ARBA00022723"/>
    </source>
</evidence>
<dbReference type="STRING" id="1462526.BN990_03974"/>
<dbReference type="GO" id="GO:0008270">
    <property type="term" value="F:zinc ion binding"/>
    <property type="evidence" value="ECO:0007669"/>
    <property type="project" value="InterPro"/>
</dbReference>
<keyword evidence="5" id="KW-0227">DNA damage</keyword>
<dbReference type="InterPro" id="IPR016220">
    <property type="entry name" value="Me-P-triester_DNA_alkyl-Trfase"/>
</dbReference>
<feature type="domain" description="HTH araC/xylS-type" evidence="12">
    <location>
        <begin position="89"/>
        <end position="187"/>
    </location>
</feature>
<reference evidence="13 14" key="1">
    <citation type="submission" date="2014-03" db="EMBL/GenBank/DDBJ databases">
        <authorList>
            <person name="Urmite Genomes U."/>
        </authorList>
    </citation>
    <scope>NUCLEOTIDE SEQUENCE [LARGE SCALE GENOMIC DNA]</scope>
    <source>
        <strain evidence="13 14">Vm-5</strain>
    </source>
</reference>
<comment type="cofactor">
    <cofactor evidence="1">
        <name>Zn(2+)</name>
        <dbReference type="ChEBI" id="CHEBI:29105"/>
    </cofactor>
</comment>
<dbReference type="EMBL" id="CCDP010000003">
    <property type="protein sequence ID" value="CDQ41600.1"/>
    <property type="molecule type" value="Genomic_DNA"/>
</dbReference>
<keyword evidence="10" id="KW-0804">Transcription</keyword>
<evidence type="ECO:0000256" key="6">
    <source>
        <dbReference type="ARBA" id="ARBA00022833"/>
    </source>
</evidence>
<dbReference type="InterPro" id="IPR009057">
    <property type="entry name" value="Homeodomain-like_sf"/>
</dbReference>
<keyword evidence="6" id="KW-0862">Zinc</keyword>
<gene>
    <name evidence="13" type="primary">adaA_3</name>
    <name evidence="13" type="ORF">BN990_03974</name>
</gene>
<dbReference type="GO" id="GO:0043565">
    <property type="term" value="F:sequence-specific DNA binding"/>
    <property type="evidence" value="ECO:0007669"/>
    <property type="project" value="InterPro"/>
</dbReference>
<evidence type="ECO:0000256" key="11">
    <source>
        <dbReference type="ARBA" id="ARBA00023204"/>
    </source>
</evidence>
<dbReference type="PIRSF" id="PIRSF000408">
    <property type="entry name" value="Alkyltransferas_AdaA"/>
    <property type="match status" value="1"/>
</dbReference>
<sequence>MISPKDLSKDMMWEATVTCDSTFDGRFYYAVKTTGIFCRPSCKSKIPKYENVSFFLNAEEALKTGFRPCKRCRPDLQLKTYEPLKAIIDDTMQIINSHYDQKMLMNELASMVGVSRFHLNRLFKDSTGDTPRIYLEKVRIKKAKELLLTTSLNSTEVGYQIGYQSISSFYNAFKRSTGLSPIQFQNQYVKSPTT</sequence>
<dbReference type="Gene3D" id="1.10.10.60">
    <property type="entry name" value="Homeodomain-like"/>
    <property type="match status" value="2"/>
</dbReference>
<proteinExistence type="predicted"/>
<dbReference type="GO" id="GO:0003700">
    <property type="term" value="F:DNA-binding transcription factor activity"/>
    <property type="evidence" value="ECO:0007669"/>
    <property type="project" value="InterPro"/>
</dbReference>
<keyword evidence="9" id="KW-0010">Activator</keyword>
<dbReference type="eggNOG" id="COG2169">
    <property type="taxonomic scope" value="Bacteria"/>
</dbReference>
<dbReference type="SUPFAM" id="SSF57884">
    <property type="entry name" value="Ada DNA repair protein, N-terminal domain (N-Ada 10)"/>
    <property type="match status" value="1"/>
</dbReference>
<dbReference type="FunFam" id="3.40.10.10:FF:000001">
    <property type="entry name" value="DNA-3-methyladenine glycosylase 2"/>
    <property type="match status" value="1"/>
</dbReference>
<keyword evidence="4" id="KW-0479">Metal-binding</keyword>
<dbReference type="InterPro" id="IPR018060">
    <property type="entry name" value="HTH_AraC"/>
</dbReference>
<dbReference type="InterPro" id="IPR004026">
    <property type="entry name" value="Ada_DNA_repair_Zn-bd"/>
</dbReference>
<keyword evidence="8" id="KW-0238">DNA-binding</keyword>
<evidence type="ECO:0000256" key="5">
    <source>
        <dbReference type="ARBA" id="ARBA00022763"/>
    </source>
</evidence>
<accession>A0A024QHC7</accession>
<evidence type="ECO:0000256" key="8">
    <source>
        <dbReference type="ARBA" id="ARBA00023125"/>
    </source>
</evidence>